<comment type="caution">
    <text evidence="2">The sequence shown here is derived from an EMBL/GenBank/DDBJ whole genome shotgun (WGS) entry which is preliminary data.</text>
</comment>
<protein>
    <submittedName>
        <fullName evidence="2">VOC family protein</fullName>
    </submittedName>
</protein>
<name>A0ABU5QLN3_9BACT</name>
<dbReference type="Gene3D" id="3.30.720.100">
    <property type="match status" value="1"/>
</dbReference>
<evidence type="ECO:0000313" key="3">
    <source>
        <dbReference type="Proteomes" id="UP001304671"/>
    </source>
</evidence>
<feature type="domain" description="PhnB-like" evidence="1">
    <location>
        <begin position="129"/>
        <end position="244"/>
    </location>
</feature>
<evidence type="ECO:0000259" key="1">
    <source>
        <dbReference type="Pfam" id="PF06983"/>
    </source>
</evidence>
<dbReference type="InterPro" id="IPR028973">
    <property type="entry name" value="PhnB-like"/>
</dbReference>
<dbReference type="SUPFAM" id="SSF54593">
    <property type="entry name" value="Glyoxalase/Bleomycin resistance protein/Dihydroxybiphenyl dioxygenase"/>
    <property type="match status" value="2"/>
</dbReference>
<proteinExistence type="predicted"/>
<keyword evidence="3" id="KW-1185">Reference proteome</keyword>
<reference evidence="2 3" key="1">
    <citation type="submission" date="2023-12" db="EMBL/GenBank/DDBJ databases">
        <title>Novel species of the genus Arcicella isolated from rivers.</title>
        <authorList>
            <person name="Lu H."/>
        </authorList>
    </citation>
    <scope>NUCLEOTIDE SEQUENCE [LARGE SCALE GENOMIC DNA]</scope>
    <source>
        <strain evidence="2 3">LMG 21963</strain>
    </source>
</reference>
<sequence>MYTDALISCLWFDGQAKSAATFYSSIFKSSKITAENPMVVTFELNGTKFMGLNGGPMFKINPSISFFVTCTTIEEVDEVWNKLIEGGKALMPIDTYPWSKRYGWLQDQFGVTWQVSIGNEGQTEQIIRPSFLFTNKQFGKAEEAIKFYTSVFEGSTIDLLLPYGQEDANAGKVLYSEFTIGKSPMIAMDGPGDHQYAFNEGVSLVINCDTQSEIDYYWNNLTKGGEESMCGWLKDQFGVSWQVVPSMIGKLVSDPEKGQRVMQEVFKMRKLDIDVLLNA</sequence>
<dbReference type="Gene3D" id="3.30.720.110">
    <property type="match status" value="1"/>
</dbReference>
<dbReference type="RefSeq" id="WP_323248163.1">
    <property type="nucleotide sequence ID" value="NZ_JAYFUL010000009.1"/>
</dbReference>
<gene>
    <name evidence="2" type="ORF">VB264_07630</name>
</gene>
<dbReference type="CDD" id="cd06588">
    <property type="entry name" value="PhnB_like"/>
    <property type="match status" value="2"/>
</dbReference>
<evidence type="ECO:0000313" key="2">
    <source>
        <dbReference type="EMBL" id="MEA5257649.1"/>
    </source>
</evidence>
<dbReference type="PANTHER" id="PTHR33990">
    <property type="entry name" value="PROTEIN YJDN-RELATED"/>
    <property type="match status" value="1"/>
</dbReference>
<feature type="domain" description="PhnB-like" evidence="1">
    <location>
        <begin position="6"/>
        <end position="115"/>
    </location>
</feature>
<dbReference type="Pfam" id="PF06983">
    <property type="entry name" value="3-dmu-9_3-mt"/>
    <property type="match status" value="2"/>
</dbReference>
<accession>A0ABU5QLN3</accession>
<dbReference type="EMBL" id="JAYFUL010000009">
    <property type="protein sequence ID" value="MEA5257649.1"/>
    <property type="molecule type" value="Genomic_DNA"/>
</dbReference>
<organism evidence="2 3">
    <name type="scientific">Arcicella aquatica</name>
    <dbReference type="NCBI Taxonomy" id="217141"/>
    <lineage>
        <taxon>Bacteria</taxon>
        <taxon>Pseudomonadati</taxon>
        <taxon>Bacteroidota</taxon>
        <taxon>Cytophagia</taxon>
        <taxon>Cytophagales</taxon>
        <taxon>Flectobacillaceae</taxon>
        <taxon>Arcicella</taxon>
    </lineage>
</organism>
<dbReference type="Proteomes" id="UP001304671">
    <property type="component" value="Unassembled WGS sequence"/>
</dbReference>
<dbReference type="InterPro" id="IPR029068">
    <property type="entry name" value="Glyas_Bleomycin-R_OHBP_Dase"/>
</dbReference>
<dbReference type="Gene3D" id="3.10.180.10">
    <property type="entry name" value="2,3-Dihydroxybiphenyl 1,2-Dioxygenase, domain 1"/>
    <property type="match status" value="1"/>
</dbReference>